<dbReference type="Gene3D" id="1.25.40.10">
    <property type="entry name" value="Tetratricopeptide repeat domain"/>
    <property type="match status" value="1"/>
</dbReference>
<protein>
    <submittedName>
        <fullName evidence="5">AfsR/SARP family transcriptional regulator</fullName>
    </submittedName>
</protein>
<dbReference type="AlphaFoldDB" id="A0A6G3XFP4"/>
<dbReference type="Pfam" id="PF03704">
    <property type="entry name" value="BTAD"/>
    <property type="match status" value="1"/>
</dbReference>
<dbReference type="GO" id="GO:0003677">
    <property type="term" value="F:DNA binding"/>
    <property type="evidence" value="ECO:0007669"/>
    <property type="project" value="TreeGrafter"/>
</dbReference>
<reference evidence="5" key="1">
    <citation type="submission" date="2020-01" db="EMBL/GenBank/DDBJ databases">
        <title>Insect and environment-associated Actinomycetes.</title>
        <authorList>
            <person name="Currrie C."/>
            <person name="Chevrette M."/>
            <person name="Carlson C."/>
            <person name="Stubbendieck R."/>
            <person name="Wendt-Pienkowski E."/>
        </authorList>
    </citation>
    <scope>NUCLEOTIDE SEQUENCE</scope>
    <source>
        <strain evidence="5">SID7499</strain>
    </source>
</reference>
<feature type="domain" description="Bacterial transcriptional activator" evidence="4">
    <location>
        <begin position="4"/>
        <end position="149"/>
    </location>
</feature>
<dbReference type="GO" id="GO:0000160">
    <property type="term" value="P:phosphorelay signal transduction system"/>
    <property type="evidence" value="ECO:0007669"/>
    <property type="project" value="UniProtKB-KW"/>
</dbReference>
<comment type="caution">
    <text evidence="5">The sequence shown here is derived from an EMBL/GenBank/DDBJ whole genome shotgun (WGS) entry which is preliminary data.</text>
</comment>
<dbReference type="InterPro" id="IPR005158">
    <property type="entry name" value="BTAD"/>
</dbReference>
<dbReference type="GO" id="GO:0006355">
    <property type="term" value="P:regulation of DNA-templated transcription"/>
    <property type="evidence" value="ECO:0007669"/>
    <property type="project" value="TreeGrafter"/>
</dbReference>
<dbReference type="InterPro" id="IPR011990">
    <property type="entry name" value="TPR-like_helical_dom_sf"/>
</dbReference>
<evidence type="ECO:0000259" key="4">
    <source>
        <dbReference type="SMART" id="SM01043"/>
    </source>
</evidence>
<organism evidence="5">
    <name type="scientific">Streptomyces sp. SID7499</name>
    <dbReference type="NCBI Taxonomy" id="2706086"/>
    <lineage>
        <taxon>Bacteria</taxon>
        <taxon>Bacillati</taxon>
        <taxon>Actinomycetota</taxon>
        <taxon>Actinomycetes</taxon>
        <taxon>Kitasatosporales</taxon>
        <taxon>Streptomycetaceae</taxon>
        <taxon>Streptomyces</taxon>
    </lineage>
</organism>
<keyword evidence="2" id="KW-0805">Transcription regulation</keyword>
<dbReference type="InterPro" id="IPR051677">
    <property type="entry name" value="AfsR-DnrI-RedD_regulator"/>
</dbReference>
<dbReference type="PANTHER" id="PTHR35807">
    <property type="entry name" value="TRANSCRIPTIONAL REGULATOR REDD-RELATED"/>
    <property type="match status" value="1"/>
</dbReference>
<name>A0A6G3XFP4_9ACTN</name>
<dbReference type="SMART" id="SM01043">
    <property type="entry name" value="BTAD"/>
    <property type="match status" value="1"/>
</dbReference>
<dbReference type="EMBL" id="JAAGMN010006235">
    <property type="protein sequence ID" value="NEE16629.1"/>
    <property type="molecule type" value="Genomic_DNA"/>
</dbReference>
<dbReference type="PANTHER" id="PTHR35807:SF1">
    <property type="entry name" value="TRANSCRIPTIONAL REGULATOR REDD"/>
    <property type="match status" value="1"/>
</dbReference>
<evidence type="ECO:0000256" key="1">
    <source>
        <dbReference type="ARBA" id="ARBA00023012"/>
    </source>
</evidence>
<dbReference type="SUPFAM" id="SSF48452">
    <property type="entry name" value="TPR-like"/>
    <property type="match status" value="1"/>
</dbReference>
<sequence length="158" mass="17677">SDQVDAYRFEQLISTGRRLLAGQNPQAARDYLTRALTLWHGAPYAEFHTHPSIADESARLEQMRLTALESSAEAGLLLGRTAEVVAELESEVRQHPARERMVGHLMTALFRSGRQAEALELYASTRSYLVEEFGVDTSADLQKLHTALLRQELGGRTR</sequence>
<proteinExistence type="predicted"/>
<evidence type="ECO:0000256" key="3">
    <source>
        <dbReference type="ARBA" id="ARBA00023163"/>
    </source>
</evidence>
<accession>A0A6G3XFP4</accession>
<keyword evidence="3" id="KW-0804">Transcription</keyword>
<dbReference type="CDD" id="cd15831">
    <property type="entry name" value="BTAD"/>
    <property type="match status" value="1"/>
</dbReference>
<evidence type="ECO:0000256" key="2">
    <source>
        <dbReference type="ARBA" id="ARBA00023015"/>
    </source>
</evidence>
<keyword evidence="1" id="KW-0902">Two-component regulatory system</keyword>
<gene>
    <name evidence="5" type="ORF">G3M58_60475</name>
</gene>
<feature type="non-terminal residue" evidence="5">
    <location>
        <position position="1"/>
    </location>
</feature>
<evidence type="ECO:0000313" key="5">
    <source>
        <dbReference type="EMBL" id="NEE16629.1"/>
    </source>
</evidence>
<feature type="non-terminal residue" evidence="5">
    <location>
        <position position="158"/>
    </location>
</feature>